<dbReference type="GO" id="GO:0012505">
    <property type="term" value="C:endomembrane system"/>
    <property type="evidence" value="ECO:0007669"/>
    <property type="project" value="UniProtKB-SubCell"/>
</dbReference>
<comment type="subcellular location">
    <subcellularLocation>
        <location evidence="1">Endomembrane system</location>
    </subcellularLocation>
</comment>
<feature type="region of interest" description="Disordered" evidence="10">
    <location>
        <begin position="1"/>
        <end position="44"/>
    </location>
</feature>
<dbReference type="EMBL" id="CP054539">
    <property type="protein sequence ID" value="QSL65862.1"/>
    <property type="molecule type" value="Genomic_DNA"/>
</dbReference>
<dbReference type="GO" id="GO:0000165">
    <property type="term" value="P:MAPK cascade"/>
    <property type="evidence" value="ECO:0007669"/>
    <property type="project" value="UniProtKB-ARBA"/>
</dbReference>
<name>A0A899G0Y0_9ASCO</name>
<evidence type="ECO:0000259" key="11">
    <source>
        <dbReference type="PROSITE" id="PS50011"/>
    </source>
</evidence>
<dbReference type="InterPro" id="IPR036168">
    <property type="entry name" value="AP2_Mu_C_sf"/>
</dbReference>
<dbReference type="InterPro" id="IPR050915">
    <property type="entry name" value="MAP_kinase_kinase"/>
</dbReference>
<keyword evidence="3" id="KW-0723">Serine/threonine-protein kinase</keyword>
<evidence type="ECO:0008006" key="15">
    <source>
        <dbReference type="Google" id="ProtNLM"/>
    </source>
</evidence>
<dbReference type="GO" id="GO:0030131">
    <property type="term" value="C:clathrin adaptor complex"/>
    <property type="evidence" value="ECO:0007669"/>
    <property type="project" value="InterPro"/>
</dbReference>
<dbReference type="CDD" id="cd14837">
    <property type="entry name" value="AP3_Mu_N"/>
    <property type="match status" value="1"/>
</dbReference>
<evidence type="ECO:0000256" key="10">
    <source>
        <dbReference type="SAM" id="MobiDB-lite"/>
    </source>
</evidence>
<evidence type="ECO:0000256" key="6">
    <source>
        <dbReference type="ARBA" id="ARBA00022777"/>
    </source>
</evidence>
<dbReference type="Pfam" id="PF01217">
    <property type="entry name" value="Clat_adaptor_s"/>
    <property type="match status" value="1"/>
</dbReference>
<dbReference type="PRINTS" id="PR00314">
    <property type="entry name" value="CLATHRINADPT"/>
</dbReference>
<evidence type="ECO:0000256" key="3">
    <source>
        <dbReference type="ARBA" id="ARBA00022527"/>
    </source>
</evidence>
<reference evidence="13" key="1">
    <citation type="submission" date="2020-06" db="EMBL/GenBank/DDBJ databases">
        <title>Genomes of multiple members of Pneumocystis genus reveal paths to human pathogen Pneumocystis jirovecii.</title>
        <authorList>
            <person name="Cisse O.H."/>
            <person name="Ma L."/>
            <person name="Dekker J."/>
            <person name="Khil P."/>
            <person name="Jo J."/>
            <person name="Brenchley J."/>
            <person name="Blair R."/>
            <person name="Pahar B."/>
            <person name="Chabe M."/>
            <person name="Van Rompay K.A."/>
            <person name="Keesler R."/>
            <person name="Sukura A."/>
            <person name="Hirsch V."/>
            <person name="Kutty G."/>
            <person name="Liu Y."/>
            <person name="Peng L."/>
            <person name="Chen J."/>
            <person name="Song J."/>
            <person name="Weissenbacher-Lang C."/>
            <person name="Xu J."/>
            <person name="Upham N.S."/>
            <person name="Stajich J.E."/>
            <person name="Cuomo C.A."/>
            <person name="Cushion M.T."/>
            <person name="Kovacs J.A."/>
        </authorList>
    </citation>
    <scope>NUCLEOTIDE SEQUENCE</scope>
    <source>
        <strain evidence="13">2A</strain>
    </source>
</reference>
<keyword evidence="9" id="KW-0472">Membrane</keyword>
<dbReference type="Gene3D" id="3.30.200.20">
    <property type="entry name" value="Phosphorylase Kinase, domain 1"/>
    <property type="match status" value="1"/>
</dbReference>
<dbReference type="GO" id="GO:0016192">
    <property type="term" value="P:vesicle-mediated transport"/>
    <property type="evidence" value="ECO:0007669"/>
    <property type="project" value="InterPro"/>
</dbReference>
<feature type="domain" description="Protein kinase" evidence="11">
    <location>
        <begin position="51"/>
        <end position="328"/>
    </location>
</feature>
<dbReference type="Pfam" id="PF00928">
    <property type="entry name" value="Adap_comp_sub"/>
    <property type="match status" value="1"/>
</dbReference>
<dbReference type="OrthoDB" id="10252354at2759"/>
<dbReference type="GO" id="GO:0005524">
    <property type="term" value="F:ATP binding"/>
    <property type="evidence" value="ECO:0007669"/>
    <property type="project" value="UniProtKB-KW"/>
</dbReference>
<feature type="compositionally biased region" description="Polar residues" evidence="10">
    <location>
        <begin position="28"/>
        <end position="37"/>
    </location>
</feature>
<keyword evidence="8" id="KW-0653">Protein transport</keyword>
<dbReference type="Gene3D" id="3.30.450.60">
    <property type="match status" value="1"/>
</dbReference>
<dbReference type="PANTHER" id="PTHR47448">
    <property type="entry name" value="DUAL SPECIFICITY MITOGEN-ACTIVATED PROTEIN KINASE KINASE DSOR1-LIKE PROTEIN"/>
    <property type="match status" value="1"/>
</dbReference>
<evidence type="ECO:0000256" key="8">
    <source>
        <dbReference type="ARBA" id="ARBA00022927"/>
    </source>
</evidence>
<evidence type="ECO:0000256" key="2">
    <source>
        <dbReference type="ARBA" id="ARBA00022448"/>
    </source>
</evidence>
<dbReference type="GO" id="GO:0004674">
    <property type="term" value="F:protein serine/threonine kinase activity"/>
    <property type="evidence" value="ECO:0007669"/>
    <property type="project" value="UniProtKB-KW"/>
</dbReference>
<dbReference type="InterPro" id="IPR001392">
    <property type="entry name" value="Clathrin_mu"/>
</dbReference>
<evidence type="ECO:0000256" key="1">
    <source>
        <dbReference type="ARBA" id="ARBA00004308"/>
    </source>
</evidence>
<keyword evidence="2" id="KW-0813">Transport</keyword>
<gene>
    <name evidence="13" type="ORF">MERGE_000141</name>
</gene>
<dbReference type="PROSITE" id="PS51072">
    <property type="entry name" value="MHD"/>
    <property type="match status" value="1"/>
</dbReference>
<accession>A0A899G0Y0</accession>
<dbReference type="Proteomes" id="UP000663699">
    <property type="component" value="Chromosome 8"/>
</dbReference>
<dbReference type="GO" id="GO:0006886">
    <property type="term" value="P:intracellular protein transport"/>
    <property type="evidence" value="ECO:0007669"/>
    <property type="project" value="InterPro"/>
</dbReference>
<dbReference type="InterPro" id="IPR008271">
    <property type="entry name" value="Ser/Thr_kinase_AS"/>
</dbReference>
<keyword evidence="7" id="KW-0067">ATP-binding</keyword>
<dbReference type="InterPro" id="IPR011009">
    <property type="entry name" value="Kinase-like_dom_sf"/>
</dbReference>
<keyword evidence="5" id="KW-0547">Nucleotide-binding</keyword>
<dbReference type="Pfam" id="PF00069">
    <property type="entry name" value="Pkinase"/>
    <property type="match status" value="1"/>
</dbReference>
<dbReference type="SUPFAM" id="SSF64356">
    <property type="entry name" value="SNARE-like"/>
    <property type="match status" value="1"/>
</dbReference>
<protein>
    <recommendedName>
        <fullName evidence="15">Protein kinase domain-containing protein</fullName>
    </recommendedName>
</protein>
<evidence type="ECO:0000256" key="9">
    <source>
        <dbReference type="ARBA" id="ARBA00023136"/>
    </source>
</evidence>
<dbReference type="GO" id="GO:0004712">
    <property type="term" value="F:protein serine/threonine/tyrosine kinase activity"/>
    <property type="evidence" value="ECO:0007669"/>
    <property type="project" value="UniProtKB-ARBA"/>
</dbReference>
<sequence length="720" mass="81675">MKNELLSKKKQRNFKQLKLPSETREESSQISLNTHASRSTDDSHRYHNTLLEQLEILEVGVEFKLNLSQEDLQILGDIGAGNSAKKVIHIEAKPTVRKQILRELQIMHDCNSPYIVSFYGAFMNGNDINICMEYMDCGSLDKISKYGAVEVKILGKISIAVVEGLTYLYNVHRIIHRDVKPSNILVNSHGQIKLCDFGVSGKLINSTADTFVGTSTYMSPERIQGAKYSVKSDVWSLGMTLLELAIGRFPLTSNSDAPTAGTMGILDLLQRIVHESAPTLPKGKFPEDLDNFIKLLTLIWKHGPKKCSKKSLFILNKKGNIIFEHHWHGHNSKNIVTLFMSEYKKNIIHENSLIPIISYKDNILIHIEYNNIILLCVIASEIDPLYVIEFLYRIVDILEEYLGPDSTKKSVLEKNFEIIIQLLNEIMDYGYPMITEPDALKDIIPPSDTVSKILNMTGLKRKSCIPSGILSPIIWRKANVKHSRNNFFIDIIEELRAIINKHGKFITLFSKGKIICLSNISGVPNVILSMKSKYHLFYSSFHPCLYSSRQTPSLEQLSFVPPDGRFTLMTYGIELSDILPSSLPISIEIKSGPNIEDFEIKLNIFNQLINNITITIPISESCQLKNSKSTHGNIIFESKHEKKKIIWTLNKTGTCSFASMKFTLDKMKIPPNYLVTKFTCTGWIISNIKVESLKIINDSDAKYYKGIRYMTVANEIVVRF</sequence>
<dbReference type="AlphaFoldDB" id="A0A899G0Y0"/>
<dbReference type="InterPro" id="IPR022775">
    <property type="entry name" value="AP_mu_sigma_su"/>
</dbReference>
<dbReference type="PROSITE" id="PS00108">
    <property type="entry name" value="PROTEIN_KINASE_ST"/>
    <property type="match status" value="1"/>
</dbReference>
<keyword evidence="4" id="KW-0808">Transferase</keyword>
<organism evidence="13 14">
    <name type="scientific">Pneumocystis wakefieldiae</name>
    <dbReference type="NCBI Taxonomy" id="38082"/>
    <lineage>
        <taxon>Eukaryota</taxon>
        <taxon>Fungi</taxon>
        <taxon>Dikarya</taxon>
        <taxon>Ascomycota</taxon>
        <taxon>Taphrinomycotina</taxon>
        <taxon>Pneumocystomycetes</taxon>
        <taxon>Pneumocystaceae</taxon>
        <taxon>Pneumocystis</taxon>
    </lineage>
</organism>
<dbReference type="Gene3D" id="2.60.40.1170">
    <property type="entry name" value="Mu homology domain, subdomain B"/>
    <property type="match status" value="2"/>
</dbReference>
<dbReference type="SUPFAM" id="SSF56112">
    <property type="entry name" value="Protein kinase-like (PK-like)"/>
    <property type="match status" value="1"/>
</dbReference>
<dbReference type="InterPro" id="IPR011012">
    <property type="entry name" value="Longin-like_dom_sf"/>
</dbReference>
<dbReference type="InterPro" id="IPR028565">
    <property type="entry name" value="MHD"/>
</dbReference>
<proteinExistence type="predicted"/>
<dbReference type="SUPFAM" id="SSF49447">
    <property type="entry name" value="Second domain of Mu2 adaptin subunit (ap50) of ap2 adaptor"/>
    <property type="match status" value="1"/>
</dbReference>
<evidence type="ECO:0000259" key="12">
    <source>
        <dbReference type="PROSITE" id="PS51072"/>
    </source>
</evidence>
<evidence type="ECO:0000256" key="7">
    <source>
        <dbReference type="ARBA" id="ARBA00022840"/>
    </source>
</evidence>
<evidence type="ECO:0000256" key="4">
    <source>
        <dbReference type="ARBA" id="ARBA00022679"/>
    </source>
</evidence>
<evidence type="ECO:0000256" key="5">
    <source>
        <dbReference type="ARBA" id="ARBA00022741"/>
    </source>
</evidence>
<keyword evidence="6" id="KW-0418">Kinase</keyword>
<feature type="domain" description="MHD" evidence="12">
    <location>
        <begin position="484"/>
        <end position="719"/>
    </location>
</feature>
<evidence type="ECO:0000313" key="14">
    <source>
        <dbReference type="Proteomes" id="UP000663699"/>
    </source>
</evidence>
<dbReference type="SMART" id="SM00220">
    <property type="entry name" value="S_TKc"/>
    <property type="match status" value="1"/>
</dbReference>
<evidence type="ECO:0000313" key="13">
    <source>
        <dbReference type="EMBL" id="QSL65862.1"/>
    </source>
</evidence>
<dbReference type="PROSITE" id="PS50011">
    <property type="entry name" value="PROTEIN_KINASE_DOM"/>
    <property type="match status" value="1"/>
</dbReference>
<dbReference type="PANTHER" id="PTHR47448:SF1">
    <property type="entry name" value="SERINE_THREONINE-PROTEIN KINASE STE7 HOMOLOG"/>
    <property type="match status" value="1"/>
</dbReference>
<keyword evidence="14" id="KW-1185">Reference proteome</keyword>
<dbReference type="InterPro" id="IPR000719">
    <property type="entry name" value="Prot_kinase_dom"/>
</dbReference>
<dbReference type="Gene3D" id="1.10.510.10">
    <property type="entry name" value="Transferase(Phosphotransferase) domain 1"/>
    <property type="match status" value="1"/>
</dbReference>